<dbReference type="SUPFAM" id="SSF55729">
    <property type="entry name" value="Acyl-CoA N-acyltransferases (Nat)"/>
    <property type="match status" value="1"/>
</dbReference>
<dbReference type="Pfam" id="PF00583">
    <property type="entry name" value="Acetyltransf_1"/>
    <property type="match status" value="1"/>
</dbReference>
<keyword evidence="2" id="KW-0012">Acyltransferase</keyword>
<feature type="domain" description="N-acetyltransferase" evidence="1">
    <location>
        <begin position="18"/>
        <end position="185"/>
    </location>
</feature>
<dbReference type="Gene3D" id="3.40.630.30">
    <property type="match status" value="1"/>
</dbReference>
<dbReference type="InterPro" id="IPR000182">
    <property type="entry name" value="GNAT_dom"/>
</dbReference>
<gene>
    <name evidence="2" type="ORF">R9Z33_12350</name>
</gene>
<accession>A0ABZ0PC79</accession>
<dbReference type="GO" id="GO:0016746">
    <property type="term" value="F:acyltransferase activity"/>
    <property type="evidence" value="ECO:0007669"/>
    <property type="project" value="UniProtKB-KW"/>
</dbReference>
<reference evidence="2 3" key="1">
    <citation type="submission" date="2023-11" db="EMBL/GenBank/DDBJ databases">
        <title>Arctic aerobic anoxygenic photoheterotroph Sediminicoccus rosea KRV36 adapts its photosynthesis to long days of polar summer.</title>
        <authorList>
            <person name="Tomasch J."/>
            <person name="Kopejtka K."/>
            <person name="Bily T."/>
            <person name="Gardiner A.T."/>
            <person name="Gardian Z."/>
            <person name="Shivaramu S."/>
            <person name="Koblizek M."/>
            <person name="Engelhardt F."/>
            <person name="Kaftan D."/>
        </authorList>
    </citation>
    <scope>NUCLEOTIDE SEQUENCE [LARGE SCALE GENOMIC DNA]</scope>
    <source>
        <strain evidence="2 3">R-30</strain>
    </source>
</reference>
<organism evidence="2 3">
    <name type="scientific">Sediminicoccus rosea</name>
    <dbReference type="NCBI Taxonomy" id="1225128"/>
    <lineage>
        <taxon>Bacteria</taxon>
        <taxon>Pseudomonadati</taxon>
        <taxon>Pseudomonadota</taxon>
        <taxon>Alphaproteobacteria</taxon>
        <taxon>Acetobacterales</taxon>
        <taxon>Roseomonadaceae</taxon>
        <taxon>Sediminicoccus</taxon>
    </lineage>
</organism>
<protein>
    <submittedName>
        <fullName evidence="2">GNAT family N-acetyltransferase</fullName>
        <ecNumber evidence="2">2.3.1.-</ecNumber>
    </submittedName>
</protein>
<dbReference type="RefSeq" id="WP_318646878.1">
    <property type="nucleotide sequence ID" value="NZ_CP137852.1"/>
</dbReference>
<dbReference type="EMBL" id="CP137852">
    <property type="protein sequence ID" value="WPB82896.1"/>
    <property type="molecule type" value="Genomic_DNA"/>
</dbReference>
<evidence type="ECO:0000313" key="2">
    <source>
        <dbReference type="EMBL" id="WPB82896.1"/>
    </source>
</evidence>
<dbReference type="EC" id="2.3.1.-" evidence="2"/>
<keyword evidence="3" id="KW-1185">Reference proteome</keyword>
<proteinExistence type="predicted"/>
<dbReference type="Proteomes" id="UP001305521">
    <property type="component" value="Chromosome"/>
</dbReference>
<evidence type="ECO:0000259" key="1">
    <source>
        <dbReference type="PROSITE" id="PS51186"/>
    </source>
</evidence>
<dbReference type="PROSITE" id="PS51186">
    <property type="entry name" value="GNAT"/>
    <property type="match status" value="1"/>
</dbReference>
<dbReference type="InterPro" id="IPR016181">
    <property type="entry name" value="Acyl_CoA_acyltransferase"/>
</dbReference>
<sequence>MKVLIETVTGAALLPHVPALARLRAAVFAEWPYLYEAPEGEEARYLRHYAEDQGAAVILARDGAEIVGAATCQPMAATHGPVRACFEAAGRNPLEYAYFGESVLLPAWRGQGLGVAFFAAREAHARSLGLPHATFCAVVRNMNDPRRPASYTPLDAFWRKRGYTHHPELSCIFDWTEIGDSKPTPHSLSFWLKALA</sequence>
<keyword evidence="2" id="KW-0808">Transferase</keyword>
<name>A0ABZ0PC79_9PROT</name>
<dbReference type="CDD" id="cd04301">
    <property type="entry name" value="NAT_SF"/>
    <property type="match status" value="1"/>
</dbReference>
<evidence type="ECO:0000313" key="3">
    <source>
        <dbReference type="Proteomes" id="UP001305521"/>
    </source>
</evidence>